<feature type="transmembrane region" description="Helical" evidence="1">
    <location>
        <begin position="36"/>
        <end position="61"/>
    </location>
</feature>
<feature type="transmembrane region" description="Helical" evidence="1">
    <location>
        <begin position="73"/>
        <end position="96"/>
    </location>
</feature>
<dbReference type="OrthoDB" id="2535105at2759"/>
<gene>
    <name evidence="2" type="ORF">M422DRAFT_35067</name>
</gene>
<proteinExistence type="predicted"/>
<keyword evidence="3" id="KW-1185">Reference proteome</keyword>
<feature type="transmembrane region" description="Helical" evidence="1">
    <location>
        <begin position="6"/>
        <end position="24"/>
    </location>
</feature>
<name>A0A0C9VAP2_SPHS4</name>
<dbReference type="HOGENOM" id="CLU_046025_16_0_1"/>
<dbReference type="Proteomes" id="UP000054279">
    <property type="component" value="Unassembled WGS sequence"/>
</dbReference>
<dbReference type="PANTHER" id="PTHR40465:SF1">
    <property type="entry name" value="DUF6534 DOMAIN-CONTAINING PROTEIN"/>
    <property type="match status" value="1"/>
</dbReference>
<keyword evidence="1" id="KW-1133">Transmembrane helix</keyword>
<organism evidence="2 3">
    <name type="scientific">Sphaerobolus stellatus (strain SS14)</name>
    <dbReference type="NCBI Taxonomy" id="990650"/>
    <lineage>
        <taxon>Eukaryota</taxon>
        <taxon>Fungi</taxon>
        <taxon>Dikarya</taxon>
        <taxon>Basidiomycota</taxon>
        <taxon>Agaricomycotina</taxon>
        <taxon>Agaricomycetes</taxon>
        <taxon>Phallomycetidae</taxon>
        <taxon>Geastrales</taxon>
        <taxon>Sphaerobolaceae</taxon>
        <taxon>Sphaerobolus</taxon>
    </lineage>
</organism>
<feature type="transmembrane region" description="Helical" evidence="1">
    <location>
        <begin position="149"/>
        <end position="172"/>
    </location>
</feature>
<dbReference type="AlphaFoldDB" id="A0A0C9VAP2"/>
<keyword evidence="1" id="KW-0812">Transmembrane</keyword>
<accession>A0A0C9VAP2</accession>
<dbReference type="EMBL" id="KN837198">
    <property type="protein sequence ID" value="KIJ34560.1"/>
    <property type="molecule type" value="Genomic_DNA"/>
</dbReference>
<evidence type="ECO:0000313" key="2">
    <source>
        <dbReference type="EMBL" id="KIJ34560.1"/>
    </source>
</evidence>
<feature type="transmembrane region" description="Helical" evidence="1">
    <location>
        <begin position="108"/>
        <end position="129"/>
    </location>
</feature>
<protein>
    <submittedName>
        <fullName evidence="2">Uncharacterized protein</fullName>
    </submittedName>
</protein>
<dbReference type="PANTHER" id="PTHR40465">
    <property type="entry name" value="CHROMOSOME 1, WHOLE GENOME SHOTGUN SEQUENCE"/>
    <property type="match status" value="1"/>
</dbReference>
<evidence type="ECO:0000256" key="1">
    <source>
        <dbReference type="SAM" id="Phobius"/>
    </source>
</evidence>
<sequence length="201" mass="22680">SLLLGLLFAACLYGVVILQAYLYFRAYTKDSIITRTLVGLLVILNAIHLVFISHAVYHFLVSNFDKQGGATEFRVWTLSMHVGMEAAVVLLVHCYYARRIWLFCTRNILSLAFVSSIMVIRVARFAVAIGTTIATMRFGFGATLEEKNWIIASFATSIPSDVMITFAMIYFLRRNRRSIIINEPLSKTLILYIMHTAALPS</sequence>
<keyword evidence="1" id="KW-0472">Membrane</keyword>
<feature type="non-terminal residue" evidence="2">
    <location>
        <position position="201"/>
    </location>
</feature>
<evidence type="ECO:0000313" key="3">
    <source>
        <dbReference type="Proteomes" id="UP000054279"/>
    </source>
</evidence>
<reference evidence="2 3" key="1">
    <citation type="submission" date="2014-06" db="EMBL/GenBank/DDBJ databases">
        <title>Evolutionary Origins and Diversification of the Mycorrhizal Mutualists.</title>
        <authorList>
            <consortium name="DOE Joint Genome Institute"/>
            <consortium name="Mycorrhizal Genomics Consortium"/>
            <person name="Kohler A."/>
            <person name="Kuo A."/>
            <person name="Nagy L.G."/>
            <person name="Floudas D."/>
            <person name="Copeland A."/>
            <person name="Barry K.W."/>
            <person name="Cichocki N."/>
            <person name="Veneault-Fourrey C."/>
            <person name="LaButti K."/>
            <person name="Lindquist E.A."/>
            <person name="Lipzen A."/>
            <person name="Lundell T."/>
            <person name="Morin E."/>
            <person name="Murat C."/>
            <person name="Riley R."/>
            <person name="Ohm R."/>
            <person name="Sun H."/>
            <person name="Tunlid A."/>
            <person name="Henrissat B."/>
            <person name="Grigoriev I.V."/>
            <person name="Hibbett D.S."/>
            <person name="Martin F."/>
        </authorList>
    </citation>
    <scope>NUCLEOTIDE SEQUENCE [LARGE SCALE GENOMIC DNA]</scope>
    <source>
        <strain evidence="2 3">SS14</strain>
    </source>
</reference>